<dbReference type="EC" id="2.3.1.286" evidence="5"/>
<evidence type="ECO:0000256" key="5">
    <source>
        <dbReference type="HAMAP-Rule" id="MF_01967"/>
    </source>
</evidence>
<comment type="function">
    <text evidence="5">NAD-dependent protein deacetylase which modulates the activities of several enzymes which are inactive in their acetylated form.</text>
</comment>
<protein>
    <recommendedName>
        <fullName evidence="5">NAD-dependent protein deacetylase</fullName>
        <ecNumber evidence="5">2.3.1.286</ecNumber>
    </recommendedName>
    <alternativeName>
        <fullName evidence="5">Regulatory protein SIR2 homolog</fullName>
    </alternativeName>
</protein>
<dbReference type="GO" id="GO:0070403">
    <property type="term" value="F:NAD+ binding"/>
    <property type="evidence" value="ECO:0007669"/>
    <property type="project" value="UniProtKB-UniRule"/>
</dbReference>
<keyword evidence="4 5" id="KW-0520">NAD</keyword>
<dbReference type="Pfam" id="PF02146">
    <property type="entry name" value="SIR2"/>
    <property type="match status" value="1"/>
</dbReference>
<dbReference type="Gene3D" id="3.30.1600.10">
    <property type="entry name" value="SIR2/SIRT2 'Small Domain"/>
    <property type="match status" value="1"/>
</dbReference>
<evidence type="ECO:0000259" key="7">
    <source>
        <dbReference type="PROSITE" id="PS50305"/>
    </source>
</evidence>
<keyword evidence="1 5" id="KW-0808">Transferase</keyword>
<feature type="domain" description="Deacetylase sirtuin-type" evidence="7">
    <location>
        <begin position="1"/>
        <end position="287"/>
    </location>
</feature>
<keyword evidence="5" id="KW-0963">Cytoplasm</keyword>
<dbReference type="OrthoDB" id="9800582at2"/>
<keyword evidence="2 5" id="KW-0479">Metal-binding</keyword>
<keyword evidence="9" id="KW-1185">Reference proteome</keyword>
<dbReference type="PANTHER" id="PTHR11085:SF10">
    <property type="entry name" value="NAD-DEPENDENT PROTEIN DEACYLASE SIRTUIN-5, MITOCHONDRIAL-RELATED"/>
    <property type="match status" value="1"/>
</dbReference>
<dbReference type="HAMAP" id="MF_01967">
    <property type="entry name" value="Sirtuin_ClassII"/>
    <property type="match status" value="1"/>
</dbReference>
<dbReference type="PANTHER" id="PTHR11085">
    <property type="entry name" value="NAD-DEPENDENT PROTEIN DEACYLASE SIRTUIN-5, MITOCHONDRIAL-RELATED"/>
    <property type="match status" value="1"/>
</dbReference>
<comment type="catalytic activity">
    <reaction evidence="5">
        <text>N(6)-acetyl-L-lysyl-[protein] + NAD(+) + H2O = 2''-O-acetyl-ADP-D-ribose + nicotinamide + L-lysyl-[protein]</text>
        <dbReference type="Rhea" id="RHEA:43636"/>
        <dbReference type="Rhea" id="RHEA-COMP:9752"/>
        <dbReference type="Rhea" id="RHEA-COMP:10731"/>
        <dbReference type="ChEBI" id="CHEBI:15377"/>
        <dbReference type="ChEBI" id="CHEBI:17154"/>
        <dbReference type="ChEBI" id="CHEBI:29969"/>
        <dbReference type="ChEBI" id="CHEBI:57540"/>
        <dbReference type="ChEBI" id="CHEBI:61930"/>
        <dbReference type="ChEBI" id="CHEBI:83767"/>
        <dbReference type="EC" id="2.3.1.286"/>
    </reaction>
</comment>
<dbReference type="GO" id="GO:0017136">
    <property type="term" value="F:histone deacetylase activity, NAD-dependent"/>
    <property type="evidence" value="ECO:0007669"/>
    <property type="project" value="TreeGrafter"/>
</dbReference>
<accession>A0A1G8BV19</accession>
<sequence>MQAQLDRVLDVLAGRPLVALTGAGLSTDSGIPDYRGPGSPLRRPMTYGEFVSGPVAQRRYWARSHIGWARMRRATPNPGHRALAVLEERGTLRGLITQNVDGLHEEAGSRDVIDLHGRISDVICLSCKEITSRAVLQERFEEANPGFAASVGPEIETAPDGDVLLERTEHFRLVPCLRCGGALKPDVVFFGENVPRERVERSYALVDGLVGGGALLVAGSSLTVMSGLRFVKHAAKHGVPVVIVNRGETRGDPHAVLRVHAGTSEVLSALAGADGAAVDATRIPEWRDLAP</sequence>
<dbReference type="InterPro" id="IPR026591">
    <property type="entry name" value="Sirtuin_cat_small_dom_sf"/>
</dbReference>
<evidence type="ECO:0000256" key="1">
    <source>
        <dbReference type="ARBA" id="ARBA00022679"/>
    </source>
</evidence>
<feature type="binding site" evidence="5">
    <location>
        <begin position="245"/>
        <end position="247"/>
    </location>
    <ligand>
        <name>NAD(+)</name>
        <dbReference type="ChEBI" id="CHEBI:57540"/>
    </ligand>
</feature>
<evidence type="ECO:0000256" key="3">
    <source>
        <dbReference type="ARBA" id="ARBA00022833"/>
    </source>
</evidence>
<feature type="binding site" evidence="5 6">
    <location>
        <position position="127"/>
    </location>
    <ligand>
        <name>Zn(2+)</name>
        <dbReference type="ChEBI" id="CHEBI:29105"/>
    </ligand>
</feature>
<evidence type="ECO:0000256" key="4">
    <source>
        <dbReference type="ARBA" id="ARBA00023027"/>
    </source>
</evidence>
<feature type="binding site" evidence="5">
    <location>
        <begin position="98"/>
        <end position="101"/>
    </location>
    <ligand>
        <name>NAD(+)</name>
        <dbReference type="ChEBI" id="CHEBI:57540"/>
    </ligand>
</feature>
<dbReference type="InterPro" id="IPR050134">
    <property type="entry name" value="NAD-dep_sirtuin_deacylases"/>
</dbReference>
<dbReference type="InterPro" id="IPR026590">
    <property type="entry name" value="Ssirtuin_cat_dom"/>
</dbReference>
<organism evidence="8 9">
    <name type="scientific">Pseudonocardia oroxyli</name>
    <dbReference type="NCBI Taxonomy" id="366584"/>
    <lineage>
        <taxon>Bacteria</taxon>
        <taxon>Bacillati</taxon>
        <taxon>Actinomycetota</taxon>
        <taxon>Actinomycetes</taxon>
        <taxon>Pseudonocardiales</taxon>
        <taxon>Pseudonocardiaceae</taxon>
        <taxon>Pseudonocardia</taxon>
    </lineage>
</organism>
<dbReference type="InterPro" id="IPR029035">
    <property type="entry name" value="DHS-like_NAD/FAD-binding_dom"/>
</dbReference>
<keyword evidence="3 5" id="KW-0862">Zinc</keyword>
<comment type="similarity">
    <text evidence="5">Belongs to the sirtuin family. Class II subfamily.</text>
</comment>
<dbReference type="InterPro" id="IPR003000">
    <property type="entry name" value="Sirtuin"/>
</dbReference>
<evidence type="ECO:0000313" key="8">
    <source>
        <dbReference type="EMBL" id="SDH36948.1"/>
    </source>
</evidence>
<evidence type="ECO:0000256" key="2">
    <source>
        <dbReference type="ARBA" id="ARBA00022723"/>
    </source>
</evidence>
<proteinExistence type="inferred from homology"/>
<name>A0A1G8BV19_PSEOR</name>
<dbReference type="AlphaFoldDB" id="A0A1G8BV19"/>
<evidence type="ECO:0000313" key="9">
    <source>
        <dbReference type="Proteomes" id="UP000198967"/>
    </source>
</evidence>
<dbReference type="EMBL" id="FNBE01000021">
    <property type="protein sequence ID" value="SDH36948.1"/>
    <property type="molecule type" value="Genomic_DNA"/>
</dbReference>
<comment type="cofactor">
    <cofactor evidence="5">
        <name>Zn(2+)</name>
        <dbReference type="ChEBI" id="CHEBI:29105"/>
    </cofactor>
    <text evidence="5">Binds 1 zinc ion per subunit.</text>
</comment>
<dbReference type="InterPro" id="IPR026587">
    <property type="entry name" value="Sirtuin_class_II"/>
</dbReference>
<feature type="binding site" evidence="5 6">
    <location>
        <position position="176"/>
    </location>
    <ligand>
        <name>Zn(2+)</name>
        <dbReference type="ChEBI" id="CHEBI:29105"/>
    </ligand>
</feature>
<dbReference type="Gene3D" id="3.40.50.1220">
    <property type="entry name" value="TPP-binding domain"/>
    <property type="match status" value="1"/>
</dbReference>
<feature type="binding site" evidence="5">
    <location>
        <begin position="219"/>
        <end position="221"/>
    </location>
    <ligand>
        <name>NAD(+)</name>
        <dbReference type="ChEBI" id="CHEBI:57540"/>
    </ligand>
</feature>
<feature type="binding site" evidence="5 6">
    <location>
        <position position="124"/>
    </location>
    <ligand>
        <name>Zn(2+)</name>
        <dbReference type="ChEBI" id="CHEBI:29105"/>
    </ligand>
</feature>
<dbReference type="SUPFAM" id="SSF52467">
    <property type="entry name" value="DHS-like NAD/FAD-binding domain"/>
    <property type="match status" value="1"/>
</dbReference>
<dbReference type="Proteomes" id="UP000198967">
    <property type="component" value="Unassembled WGS sequence"/>
</dbReference>
<comment type="subcellular location">
    <subcellularLocation>
        <location evidence="5">Cytoplasm</location>
    </subcellularLocation>
</comment>
<feature type="binding site" evidence="5">
    <location>
        <position position="263"/>
    </location>
    <ligand>
        <name>NAD(+)</name>
        <dbReference type="ChEBI" id="CHEBI:57540"/>
    </ligand>
</feature>
<reference evidence="8 9" key="1">
    <citation type="submission" date="2016-10" db="EMBL/GenBank/DDBJ databases">
        <authorList>
            <person name="de Groot N.N."/>
        </authorList>
    </citation>
    <scope>NUCLEOTIDE SEQUENCE [LARGE SCALE GENOMIC DNA]</scope>
    <source>
        <strain evidence="8 9">CGMCC 4.3143</strain>
    </source>
</reference>
<dbReference type="GO" id="GO:0005737">
    <property type="term" value="C:cytoplasm"/>
    <property type="evidence" value="ECO:0007669"/>
    <property type="project" value="UniProtKB-SubCell"/>
</dbReference>
<evidence type="ECO:0000256" key="6">
    <source>
        <dbReference type="PROSITE-ProRule" id="PRU00236"/>
    </source>
</evidence>
<feature type="binding site" evidence="5 6">
    <location>
        <position position="179"/>
    </location>
    <ligand>
        <name>Zn(2+)</name>
        <dbReference type="ChEBI" id="CHEBI:29105"/>
    </ligand>
</feature>
<feature type="active site" description="Proton acceptor" evidence="5 6">
    <location>
        <position position="116"/>
    </location>
</feature>
<feature type="binding site" evidence="5">
    <location>
        <begin position="22"/>
        <end position="42"/>
    </location>
    <ligand>
        <name>NAD(+)</name>
        <dbReference type="ChEBI" id="CHEBI:57540"/>
    </ligand>
</feature>
<dbReference type="PROSITE" id="PS50305">
    <property type="entry name" value="SIRTUIN"/>
    <property type="match status" value="1"/>
</dbReference>
<dbReference type="GO" id="GO:0008270">
    <property type="term" value="F:zinc ion binding"/>
    <property type="evidence" value="ECO:0007669"/>
    <property type="project" value="UniProtKB-UniRule"/>
</dbReference>
<gene>
    <name evidence="5" type="primary">cobB</name>
    <name evidence="8" type="ORF">SAMN05216377_121126</name>
</gene>
<dbReference type="STRING" id="366584.SAMN05216377_121126"/>
<dbReference type="RefSeq" id="WP_093089402.1">
    <property type="nucleotide sequence ID" value="NZ_FNBE01000021.1"/>
</dbReference>